<dbReference type="OrthoDB" id="201504at2759"/>
<organism evidence="2 3">
    <name type="scientific">Calocera viscosa (strain TUFC12733)</name>
    <dbReference type="NCBI Taxonomy" id="1330018"/>
    <lineage>
        <taxon>Eukaryota</taxon>
        <taxon>Fungi</taxon>
        <taxon>Dikarya</taxon>
        <taxon>Basidiomycota</taxon>
        <taxon>Agaricomycotina</taxon>
        <taxon>Dacrymycetes</taxon>
        <taxon>Dacrymycetales</taxon>
        <taxon>Dacrymycetaceae</taxon>
        <taxon>Calocera</taxon>
    </lineage>
</organism>
<keyword evidence="1" id="KW-0812">Transmembrane</keyword>
<evidence type="ECO:0000256" key="1">
    <source>
        <dbReference type="SAM" id="Phobius"/>
    </source>
</evidence>
<keyword evidence="1" id="KW-0472">Membrane</keyword>
<dbReference type="Proteomes" id="UP000076738">
    <property type="component" value="Unassembled WGS sequence"/>
</dbReference>
<accession>A0A167FVF5</accession>
<feature type="transmembrane region" description="Helical" evidence="1">
    <location>
        <begin position="29"/>
        <end position="47"/>
    </location>
</feature>
<dbReference type="Pfam" id="PF06966">
    <property type="entry name" value="DUF1295"/>
    <property type="match status" value="1"/>
</dbReference>
<gene>
    <name evidence="2" type="ORF">CALVIDRAFT_436126</name>
</gene>
<protein>
    <submittedName>
        <fullName evidence="2">DUF1295-domain-containing protein</fullName>
    </submittedName>
</protein>
<dbReference type="AlphaFoldDB" id="A0A167FVF5"/>
<dbReference type="GO" id="GO:0016020">
    <property type="term" value="C:membrane"/>
    <property type="evidence" value="ECO:0007669"/>
    <property type="project" value="TreeGrafter"/>
</dbReference>
<dbReference type="PANTHER" id="PTHR32251:SF23">
    <property type="entry name" value="3-OXO-5-ALPHA-STEROID 4-DEHYDROGENASE (DUF1295)"/>
    <property type="match status" value="1"/>
</dbReference>
<keyword evidence="3" id="KW-1185">Reference proteome</keyword>
<dbReference type="PANTHER" id="PTHR32251">
    <property type="entry name" value="3-OXO-5-ALPHA-STEROID 4-DEHYDROGENASE"/>
    <property type="match status" value="1"/>
</dbReference>
<name>A0A167FVF5_CALVF</name>
<proteinExistence type="predicted"/>
<sequence length="348" mass="40029">MMDTDDLKTFLFQLVPPESITPYLSHPSLAPALYFCAFNIAWTYIVGEVTNNFSQVDRIWTFLPVIYTAWFTFWPKLQGGDVNPRAAVMFGLQVVWMLRLSYNTFRRGLFSLSDEDYRWPIFRATQPKLIVKLFHFLFVALIQNILLMGLGLPAYWTLHQPPSSLISSDYALILVTLSLLLLEFTADNQQYAYQSFKHFTVTSSFRWPGARQVWTEADKRRGFVSRGLWAWARHPNFACEQLFWFVQNLFPLLGPSSAHQPLPTNVPYPLTPILPSLCLSILFVASTAYTESITLGKYREGYKAYQGRVGKFAPSYTLMKGVWLSVTGRKKRVESLVWGDVIEGKKQK</sequence>
<feature type="transmembrane region" description="Helical" evidence="1">
    <location>
        <begin position="133"/>
        <end position="158"/>
    </location>
</feature>
<dbReference type="Gene3D" id="1.20.120.1630">
    <property type="match status" value="1"/>
</dbReference>
<dbReference type="EMBL" id="KV417360">
    <property type="protein sequence ID" value="KZO89887.1"/>
    <property type="molecule type" value="Genomic_DNA"/>
</dbReference>
<evidence type="ECO:0000313" key="3">
    <source>
        <dbReference type="Proteomes" id="UP000076738"/>
    </source>
</evidence>
<feature type="transmembrane region" description="Helical" evidence="1">
    <location>
        <begin position="170"/>
        <end position="186"/>
    </location>
</feature>
<reference evidence="2 3" key="1">
    <citation type="journal article" date="2016" name="Mol. Biol. Evol.">
        <title>Comparative Genomics of Early-Diverging Mushroom-Forming Fungi Provides Insights into the Origins of Lignocellulose Decay Capabilities.</title>
        <authorList>
            <person name="Nagy L.G."/>
            <person name="Riley R."/>
            <person name="Tritt A."/>
            <person name="Adam C."/>
            <person name="Daum C."/>
            <person name="Floudas D."/>
            <person name="Sun H."/>
            <person name="Yadav J.S."/>
            <person name="Pangilinan J."/>
            <person name="Larsson K.H."/>
            <person name="Matsuura K."/>
            <person name="Barry K."/>
            <person name="Labutti K."/>
            <person name="Kuo R."/>
            <person name="Ohm R.A."/>
            <person name="Bhattacharya S.S."/>
            <person name="Shirouzu T."/>
            <person name="Yoshinaga Y."/>
            <person name="Martin F.M."/>
            <person name="Grigoriev I.V."/>
            <person name="Hibbett D.S."/>
        </authorList>
    </citation>
    <scope>NUCLEOTIDE SEQUENCE [LARGE SCALE GENOMIC DNA]</scope>
    <source>
        <strain evidence="2 3">TUFC12733</strain>
    </source>
</reference>
<evidence type="ECO:0000313" key="2">
    <source>
        <dbReference type="EMBL" id="KZO89887.1"/>
    </source>
</evidence>
<dbReference type="InterPro" id="IPR010721">
    <property type="entry name" value="UstE-like"/>
</dbReference>
<keyword evidence="1" id="KW-1133">Transmembrane helix</keyword>